<dbReference type="InterPro" id="IPR013602">
    <property type="entry name" value="Dynein_heavy_linker"/>
</dbReference>
<dbReference type="InterPro" id="IPR035699">
    <property type="entry name" value="AAA_6"/>
</dbReference>
<dbReference type="Gene3D" id="3.20.180.20">
    <property type="entry name" value="Dynein heavy chain, N-terminal domain 2"/>
    <property type="match status" value="1"/>
</dbReference>
<evidence type="ECO:0000256" key="4">
    <source>
        <dbReference type="ARBA" id="ARBA00022701"/>
    </source>
</evidence>
<dbReference type="Gene3D" id="1.20.58.1120">
    <property type="match status" value="1"/>
</dbReference>
<evidence type="ECO:0000256" key="12">
    <source>
        <dbReference type="ARBA" id="ARBA00023212"/>
    </source>
</evidence>
<evidence type="ECO:0000256" key="2">
    <source>
        <dbReference type="ARBA" id="ARBA00008887"/>
    </source>
</evidence>
<evidence type="ECO:0000256" key="9">
    <source>
        <dbReference type="ARBA" id="ARBA00023054"/>
    </source>
</evidence>
<dbReference type="OrthoDB" id="447173at2759"/>
<evidence type="ECO:0000259" key="16">
    <source>
        <dbReference type="Pfam" id="PF08393"/>
    </source>
</evidence>
<dbReference type="VEuPathDB" id="TriTrypDB:ADEAN_000829600"/>
<keyword evidence="13" id="KW-0966">Cell projection</keyword>
<dbReference type="PANTHER" id="PTHR45703:SF32">
    <property type="entry name" value="DYNEINS HEAVY CHAIN"/>
    <property type="match status" value="1"/>
</dbReference>
<dbReference type="Gene3D" id="3.40.50.300">
    <property type="entry name" value="P-loop containing nucleotide triphosphate hydrolases"/>
    <property type="match status" value="1"/>
</dbReference>
<evidence type="ECO:0000256" key="3">
    <source>
        <dbReference type="ARBA" id="ARBA00022490"/>
    </source>
</evidence>
<evidence type="ECO:0000256" key="13">
    <source>
        <dbReference type="ARBA" id="ARBA00023273"/>
    </source>
</evidence>
<dbReference type="EMBL" id="LR877162">
    <property type="protein sequence ID" value="CAD2220773.1"/>
    <property type="molecule type" value="Genomic_DNA"/>
</dbReference>
<keyword evidence="7" id="KW-0067">ATP-binding</keyword>
<organism evidence="19 20">
    <name type="scientific">Angomonas deanei</name>
    <dbReference type="NCBI Taxonomy" id="59799"/>
    <lineage>
        <taxon>Eukaryota</taxon>
        <taxon>Discoba</taxon>
        <taxon>Euglenozoa</taxon>
        <taxon>Kinetoplastea</taxon>
        <taxon>Metakinetoplastina</taxon>
        <taxon>Trypanosomatida</taxon>
        <taxon>Trypanosomatidae</taxon>
        <taxon>Strigomonadinae</taxon>
        <taxon>Angomonas</taxon>
    </lineage>
</organism>
<dbReference type="InterPro" id="IPR056759">
    <property type="entry name" value="DYH2-5-8_CC"/>
</dbReference>
<keyword evidence="4" id="KW-0493">Microtubule</keyword>
<dbReference type="GO" id="GO:0007018">
    <property type="term" value="P:microtubule-based movement"/>
    <property type="evidence" value="ECO:0007669"/>
    <property type="project" value="InterPro"/>
</dbReference>
<dbReference type="FunFam" id="1.20.58.1120:FF:000028">
    <property type="entry name" value="Putative dynein heavy chain"/>
    <property type="match status" value="1"/>
</dbReference>
<gene>
    <name evidence="19" type="ORF">ADEAN_000829600</name>
</gene>
<dbReference type="GO" id="GO:0005524">
    <property type="term" value="F:ATP binding"/>
    <property type="evidence" value="ECO:0007669"/>
    <property type="project" value="UniProtKB-KW"/>
</dbReference>
<keyword evidence="12" id="KW-0206">Cytoskeleton</keyword>
<evidence type="ECO:0000256" key="8">
    <source>
        <dbReference type="ARBA" id="ARBA00023017"/>
    </source>
</evidence>
<evidence type="ECO:0000256" key="10">
    <source>
        <dbReference type="ARBA" id="ARBA00023069"/>
    </source>
</evidence>
<dbReference type="Pfam" id="PF25007">
    <property type="entry name" value="DYH2-5-8_CC"/>
    <property type="match status" value="1"/>
</dbReference>
<feature type="domain" description="Dynein heavy chain linker" evidence="16">
    <location>
        <begin position="1406"/>
        <end position="1806"/>
    </location>
</feature>
<evidence type="ECO:0000259" key="18">
    <source>
        <dbReference type="Pfam" id="PF25007"/>
    </source>
</evidence>
<dbReference type="PANTHER" id="PTHR45703">
    <property type="entry name" value="DYNEIN HEAVY CHAIN"/>
    <property type="match status" value="1"/>
</dbReference>
<dbReference type="GO" id="GO:0045505">
    <property type="term" value="F:dynein intermediate chain binding"/>
    <property type="evidence" value="ECO:0007669"/>
    <property type="project" value="InterPro"/>
</dbReference>
<dbReference type="GO" id="GO:0051959">
    <property type="term" value="F:dynein light intermediate chain binding"/>
    <property type="evidence" value="ECO:0007669"/>
    <property type="project" value="InterPro"/>
</dbReference>
<dbReference type="Gene3D" id="1.20.140.100">
    <property type="entry name" value="Dynein heavy chain, N-terminal domain 2"/>
    <property type="match status" value="1"/>
</dbReference>
<keyword evidence="6" id="KW-0547">Nucleotide-binding</keyword>
<comment type="similarity">
    <text evidence="2">Belongs to the dynein heavy chain family.</text>
</comment>
<evidence type="ECO:0000256" key="5">
    <source>
        <dbReference type="ARBA" id="ARBA00022737"/>
    </source>
</evidence>
<evidence type="ECO:0000256" key="11">
    <source>
        <dbReference type="ARBA" id="ARBA00023175"/>
    </source>
</evidence>
<keyword evidence="10" id="KW-0969">Cilium</keyword>
<protein>
    <submittedName>
        <fullName evidence="19">Dynein heavy chain, N-terminal region 1/Dynein heavy chain, N-terminal region 2/Hydrolytic ATP binding site of dynein motor region containing protein, putative</fullName>
    </submittedName>
</protein>
<dbReference type="Proteomes" id="UP000515908">
    <property type="component" value="Chromosome 18"/>
</dbReference>
<dbReference type="SUPFAM" id="SSF52540">
    <property type="entry name" value="P-loop containing nucleoside triphosphate hydrolases"/>
    <property type="match status" value="1"/>
</dbReference>
<name>A0A7G2CQF0_9TRYP</name>
<keyword evidence="3" id="KW-0963">Cytoplasm</keyword>
<proteinExistence type="inferred from homology"/>
<dbReference type="GO" id="GO:0005930">
    <property type="term" value="C:axoneme"/>
    <property type="evidence" value="ECO:0007669"/>
    <property type="project" value="UniProtKB-SubCell"/>
</dbReference>
<dbReference type="Pfam" id="PF12774">
    <property type="entry name" value="AAA_6"/>
    <property type="match status" value="1"/>
</dbReference>
<dbReference type="GO" id="GO:0030286">
    <property type="term" value="C:dynein complex"/>
    <property type="evidence" value="ECO:0007669"/>
    <property type="project" value="UniProtKB-KW"/>
</dbReference>
<keyword evidence="5" id="KW-0677">Repeat</keyword>
<evidence type="ECO:0000259" key="17">
    <source>
        <dbReference type="Pfam" id="PF12774"/>
    </source>
</evidence>
<dbReference type="FunFam" id="3.20.180.20:FF:000001">
    <property type="entry name" value="Dynein axonemal heavy chain 5"/>
    <property type="match status" value="1"/>
</dbReference>
<evidence type="ECO:0000256" key="1">
    <source>
        <dbReference type="ARBA" id="ARBA00004430"/>
    </source>
</evidence>
<feature type="domain" description="Dynein heavy chain hydrolytic ATP-binding dynein motor region" evidence="17">
    <location>
        <begin position="1972"/>
        <end position="2090"/>
    </location>
</feature>
<dbReference type="InterPro" id="IPR042228">
    <property type="entry name" value="Dynein_linker_3"/>
</dbReference>
<keyword evidence="20" id="KW-1185">Reference proteome</keyword>
<dbReference type="Gene3D" id="1.10.287.2620">
    <property type="match status" value="1"/>
</dbReference>
<keyword evidence="8" id="KW-0243">Dynein</keyword>
<dbReference type="Pfam" id="PF08385">
    <property type="entry name" value="DHC_N1"/>
    <property type="match status" value="1"/>
</dbReference>
<feature type="region of interest" description="Disordered" evidence="14">
    <location>
        <begin position="497"/>
        <end position="525"/>
    </location>
</feature>
<dbReference type="FunFam" id="1.20.140.100:FF:000001">
    <property type="entry name" value="dynein heavy chain 17, axonemal"/>
    <property type="match status" value="1"/>
</dbReference>
<dbReference type="Pfam" id="PF08393">
    <property type="entry name" value="DHC_N2"/>
    <property type="match status" value="1"/>
</dbReference>
<evidence type="ECO:0000259" key="15">
    <source>
        <dbReference type="Pfam" id="PF08385"/>
    </source>
</evidence>
<evidence type="ECO:0000313" key="19">
    <source>
        <dbReference type="EMBL" id="CAD2220773.1"/>
    </source>
</evidence>
<evidence type="ECO:0000256" key="7">
    <source>
        <dbReference type="ARBA" id="ARBA00022840"/>
    </source>
</evidence>
<feature type="domain" description="Dynein heavy chain tail" evidence="15">
    <location>
        <begin position="246"/>
        <end position="873"/>
    </location>
</feature>
<feature type="region of interest" description="Disordered" evidence="14">
    <location>
        <begin position="80"/>
        <end position="111"/>
    </location>
</feature>
<dbReference type="InterPro" id="IPR026983">
    <property type="entry name" value="DHC"/>
</dbReference>
<evidence type="ECO:0000256" key="14">
    <source>
        <dbReference type="SAM" id="MobiDB-lite"/>
    </source>
</evidence>
<reference evidence="19 20" key="1">
    <citation type="submission" date="2020-08" db="EMBL/GenBank/DDBJ databases">
        <authorList>
            <person name="Newling K."/>
            <person name="Davey J."/>
            <person name="Forrester S."/>
        </authorList>
    </citation>
    <scope>NUCLEOTIDE SEQUENCE [LARGE SCALE GENOMIC DNA]</scope>
    <source>
        <strain evidence="20">Crithidia deanei Carvalho (ATCC PRA-265)</strain>
    </source>
</reference>
<accession>A0A7G2CQF0</accession>
<evidence type="ECO:0000313" key="20">
    <source>
        <dbReference type="Proteomes" id="UP000515908"/>
    </source>
</evidence>
<comment type="subcellular location">
    <subcellularLocation>
        <location evidence="1">Cytoplasm</location>
        <location evidence="1">Cytoskeleton</location>
        <location evidence="1">Cilium axoneme</location>
    </subcellularLocation>
</comment>
<keyword evidence="11" id="KW-0505">Motor protein</keyword>
<keyword evidence="9" id="KW-0175">Coiled coil</keyword>
<dbReference type="InterPro" id="IPR013594">
    <property type="entry name" value="Dynein_heavy_tail"/>
</dbReference>
<dbReference type="GO" id="GO:0005874">
    <property type="term" value="C:microtubule"/>
    <property type="evidence" value="ECO:0007669"/>
    <property type="project" value="UniProtKB-KW"/>
</dbReference>
<sequence length="2091" mass="241131">MADVGMSAEAHPDCYQWVLSCIQRELLVKGDMKEALRPQDYRAIGEFLIGDQEYRNLFVYYAQPEPKKKLPSDVKTTHFETDASGLNQSDHDEEREEGESAFPNDEEKKKVEKPVAPELTISVGVPNLMKRQRSEAVCNDVLYFVRLEPDKVLVPESMDYGVLHGVCRGNNFLESFLRSLRYVMVPTLLSNQWPSSIERDVQSSLHRFMATMVEDVNRLKGRTVLYVPSDLSLDDLSEAHNDRELVQRYESTVIHWTRQIKEVVGDRDNSSVSENAGPLEEIGYWKSRAHDLGNIRAQLNRPDVASIVSVLREAKSFYYLEPFLNLRADIERGTEEAFDILRYLNTLIAPSEQLTRADPKDIPSLIRPILQNVQLVLVYSKSYKKERFCGLLSMFSNEVIRRCSSKIDVASILKGDVAGSLAALEDSVTAGEAWIRECRAMLTATRRRFRIERGEKLEMDDSFLNGIDGFVRHRCKNLQEICKGQQQFGFKVRDEKSARTSAAGSRHVSRGTRHSSGMRSQVPDGAPLKVDGFDGKIVPLAEVFEGQIPTFSGNKGPEIESQLVDIQKAFRAKMEMLRYLDYDILDVKATKWVDDFRALKADVDSLSMMLRQVITASFDSISTITSGAEYIEAFYQVSKNEELLIQLDRSKDKVFRLLNDNMKHIQQDLQRYFNRKPPLFYLHPPYAGHGYWATNHLRQVVQNTQTLQLCYYLPNSPDMDEAQKLQDRIDRALTDTVRLQYGEWKSTVSQKPAEYLDCFLLVTRQGTGKGLENPPLYDVNFAKELSVLFEEVRFWKALGEVIPSVLQDISAKEDRLRVFRENVAQVTRDHNGVVQSLNKAELRLFSVRLQSLDTTFLPGLNRLQWNSQGIVEYFVKECHLQTEKVSQMVHDYKYALLFVDHHCQLITDTSAVIFERKKIYTPKSFAEKQESYRANVIAKLRKVHGLIVDKLYEIFRHFREDYSENENVRTEWHRLVEKMELKVEEALKTMVVRSLALVEKTLPKDSSEDRLDEKIFRLDVVISVEEDSAKPIIHTVPSTRVLGREINETCKSIIAVVQGLSRLEECLLKRIAEENPEELQEQNIPVVTYESNPSDSTALRGPYYEYMTGDHDAITSLRHIAEAFESMGERVHDKLTQTWQLHQSSSSDNLWTAQKQDKRIKQGWKLEDYRINMEHVVQRRDGIDKQEVFADVLFLQLDFSSMKETFRAQCQLVIQHYHGLLYAETKSELDSLYNSFETTIAGLTREPKTLDQLGEQIRQCVVSMSELPEVSQKFGPLSDKFELINSEAYNFGGVDPNDTARCAQLPEVFEAYSAQLKEAQKLLEKYKEQFLRDLETNLRSLITNSSSLYQQTKEEAPTTWELTTPVAFNQLEALERRARGLREVEKELQQGIEIFKLEKPVLDDLAKAEEMLGHLRNIWELAEKWRSMCKHWRNMYFMNLNSDKMLEGIEEKRKEVLGLRKELERQDVWVQFKDDIDLMKKILPIIDDLRTPAIRPRHWEMLKVQLDTAFNLEDEDSFNLQRLMDVHVERHAEFISNLATAAREELKIETGLEKIKDFWEEATFIIEPHQGYHKIASVDDINTALAEHLAMLSSMKMSRFADSFRPKVLQWEQTLSIVVDTIDALLTVQTKWMYLENIFVGSEDIKRKLVAESKKFDSIHAQWLTIMSRLINDPNVIRGARRDSQLDQLNTMNSELESIQKSLEGFLEDRRRIFPRFYFLSNDDLLEILGHTKEPAKVQPHLRKCFEGLYQLSLKTVRNKIVADGMSAADGEQVGFSPAVQVEGFTVETWLSKVESKMRDTVRLCILNTLKDLQETVYDARKPINRDAMKKWCEVHEGQPLITAACVNWTQQTEMAIVEYSDLHQNGLSLQRRKNSPLYKVYKKWKNMIRKYCQMVRLPQTRLQRNKLVALVTIEVHSRDILRHILANRVHSLDDFEWSRQLRFYSEPDPTTQDREGPNAVVVRQASAVVNYDYEYLGNSGRLVVTALTDRAYMTLTTALQLFRGGLPQGPAGTGKTETVKDLGKAIGKYVMVFNCSDGLDFRSVGRMLSGIAQTGAWSCFDEFNRIEVEVLSVVAQQIMSILTAVSERRE</sequence>
<dbReference type="InterPro" id="IPR042222">
    <property type="entry name" value="Dynein_2_N"/>
</dbReference>
<feature type="domain" description="Dynein axonemal heavy chain 2/5/8 coiled-coil" evidence="18">
    <location>
        <begin position="1219"/>
        <end position="1331"/>
    </location>
</feature>
<dbReference type="InterPro" id="IPR027417">
    <property type="entry name" value="P-loop_NTPase"/>
</dbReference>
<evidence type="ECO:0000256" key="6">
    <source>
        <dbReference type="ARBA" id="ARBA00022741"/>
    </source>
</evidence>